<reference evidence="1" key="1">
    <citation type="submission" date="2020-06" db="EMBL/GenBank/DDBJ databases">
        <title>Lateral gene transfer of anion-conducting channel rhodopsins between green algae and giant viruses.</title>
        <authorList>
            <person name="Rozenberg A."/>
            <person name="Oppermann J."/>
            <person name="Wietek J."/>
            <person name="Fernandez Lahore R.G."/>
            <person name="Sandaa R.-A."/>
            <person name="Bratbak G."/>
            <person name="Hegemann P."/>
            <person name="Beja O."/>
        </authorList>
    </citation>
    <scope>NUCLEOTIDE SEQUENCE</scope>
    <source>
        <strain evidence="1">01B</strain>
    </source>
</reference>
<accession>A0A7M3UNW4</accession>
<sequence length="173" mass="20013">MYILNQILSTFVTLNKCTTYLSNKLYDLFDTTIIYSVVHDISDPFTKTYSCMFVPFVYVSFNTLTYTFEFSLSIEDKADPAIFFEDCVVLERKITHMISSKPIIKITNDFQKLSFISVSVNDNVFKKLYTLITDFPLSANHICTIMQEDIGSTVQCTDKNLDEFTFKDIDLIK</sequence>
<dbReference type="EMBL" id="MT663536">
    <property type="protein sequence ID" value="QOI90405.1"/>
    <property type="molecule type" value="Genomic_DNA"/>
</dbReference>
<name>A0A7M3UNW4_POV01</name>
<proteinExistence type="predicted"/>
<protein>
    <submittedName>
        <fullName evidence="1">Uncharacterized protein</fullName>
    </submittedName>
</protein>
<organismHost>
    <name type="scientific">Pyramimonas plurioculata</name>
    <dbReference type="NCBI Taxonomy" id="36893"/>
</organismHost>
<gene>
    <name evidence="1" type="ORF">HWQ62_00268</name>
</gene>
<organism evidence="1">
    <name type="scientific">Pyramimonas orientalis virus</name>
    <name type="common">PoV01</name>
    <dbReference type="NCBI Taxonomy" id="455367"/>
    <lineage>
        <taxon>Viruses</taxon>
        <taxon>Varidnaviria</taxon>
        <taxon>Bamfordvirae</taxon>
        <taxon>Nucleocytoviricota</taxon>
        <taxon>Megaviricetes</taxon>
        <taxon>Imitervirales</taxon>
        <taxon>Allomimiviridae</taxon>
        <taxon>Heliosvirus</taxon>
        <taxon>Heliosvirus raunefjordenense</taxon>
    </lineage>
</organism>
<evidence type="ECO:0000313" key="1">
    <source>
        <dbReference type="EMBL" id="QOI90405.1"/>
    </source>
</evidence>